<organism evidence="7 8">
    <name type="scientific">Porites evermanni</name>
    <dbReference type="NCBI Taxonomy" id="104178"/>
    <lineage>
        <taxon>Eukaryota</taxon>
        <taxon>Metazoa</taxon>
        <taxon>Cnidaria</taxon>
        <taxon>Anthozoa</taxon>
        <taxon>Hexacorallia</taxon>
        <taxon>Scleractinia</taxon>
        <taxon>Fungiina</taxon>
        <taxon>Poritidae</taxon>
        <taxon>Porites</taxon>
    </lineage>
</organism>
<keyword evidence="5" id="KW-0443">Lipid metabolism</keyword>
<keyword evidence="8" id="KW-1185">Reference proteome</keyword>
<dbReference type="SUPFAM" id="SSF48264">
    <property type="entry name" value="Cytochrome P450"/>
    <property type="match status" value="1"/>
</dbReference>
<proteinExistence type="inferred from homology"/>
<dbReference type="InterPro" id="IPR001128">
    <property type="entry name" value="Cyt_P450"/>
</dbReference>
<gene>
    <name evidence="7" type="ORF">PEVE_00030023</name>
</gene>
<name>A0ABN8SXL8_9CNID</name>
<accession>A0ABN8SXL8</accession>
<reference evidence="7 8" key="1">
    <citation type="submission" date="2022-05" db="EMBL/GenBank/DDBJ databases">
        <authorList>
            <consortium name="Genoscope - CEA"/>
            <person name="William W."/>
        </authorList>
    </citation>
    <scope>NUCLEOTIDE SEQUENCE [LARGE SCALE GENOMIC DNA]</scope>
</reference>
<dbReference type="InterPro" id="IPR050529">
    <property type="entry name" value="CYP450_sterol_14alpha_dmase"/>
</dbReference>
<dbReference type="Pfam" id="PF00067">
    <property type="entry name" value="p450"/>
    <property type="match status" value="1"/>
</dbReference>
<protein>
    <recommendedName>
        <fullName evidence="9">Cytochrome P450 family 39 subfamily A member 1</fullName>
    </recommendedName>
</protein>
<evidence type="ECO:0000313" key="8">
    <source>
        <dbReference type="Proteomes" id="UP001159427"/>
    </source>
</evidence>
<evidence type="ECO:0000313" key="7">
    <source>
        <dbReference type="EMBL" id="CAH3195337.1"/>
    </source>
</evidence>
<feature type="transmembrane region" description="Helical" evidence="6">
    <location>
        <begin position="101"/>
        <end position="126"/>
    </location>
</feature>
<dbReference type="Proteomes" id="UP001159427">
    <property type="component" value="Unassembled WGS sequence"/>
</dbReference>
<comment type="caution">
    <text evidence="7">The sequence shown here is derived from an EMBL/GenBank/DDBJ whole genome shotgun (WGS) entry which is preliminary data.</text>
</comment>
<evidence type="ECO:0000256" key="2">
    <source>
        <dbReference type="ARBA" id="ARBA00022617"/>
    </source>
</evidence>
<dbReference type="PANTHER" id="PTHR24304">
    <property type="entry name" value="CYTOCHROME P450 FAMILY 7"/>
    <property type="match status" value="1"/>
</dbReference>
<keyword evidence="2" id="KW-0349">Heme</keyword>
<keyword evidence="3" id="KW-0479">Metal-binding</keyword>
<keyword evidence="6" id="KW-0812">Transmembrane</keyword>
<dbReference type="PRINTS" id="PR00465">
    <property type="entry name" value="EP450IV"/>
</dbReference>
<dbReference type="PANTHER" id="PTHR24304:SF2">
    <property type="entry name" value="24-HYDROXYCHOLESTEROL 7-ALPHA-HYDROXYLASE"/>
    <property type="match status" value="1"/>
</dbReference>
<evidence type="ECO:0000256" key="4">
    <source>
        <dbReference type="ARBA" id="ARBA00023004"/>
    </source>
</evidence>
<keyword evidence="5" id="KW-0753">Steroid metabolism</keyword>
<sequence>MSLVRDVVFSAVVPTLFGSGVLPQSIKEFKKFQKQFVQFDGSFEHGARLPEFLLKDWSKSKHFLLDKFSDVLQKQLCTGFKEDSLLQSMVDSLTGDCAPNYAVLLLWASLANAVPITFWTLALVLGNQAIKKDVQKEIDEALGPYINSKGSLSTVTLEDIKKLQFVEYCILEVIRLHSPGVIARKLTEPLQVQEFTIPAGDTLMISPYWTHRNEAVYPDADSFNPNRWKETPCSDKPAAAENFIAFGGGRFQCPGRRFALMEIQMFVSAILCVYDMELINSVVPLPSPRHVVGVPHPDSTCYVKIRKRLKTEA</sequence>
<keyword evidence="6" id="KW-0472">Membrane</keyword>
<evidence type="ECO:0000256" key="5">
    <source>
        <dbReference type="ARBA" id="ARBA00023221"/>
    </source>
</evidence>
<evidence type="ECO:0000256" key="6">
    <source>
        <dbReference type="SAM" id="Phobius"/>
    </source>
</evidence>
<evidence type="ECO:0008006" key="9">
    <source>
        <dbReference type="Google" id="ProtNLM"/>
    </source>
</evidence>
<dbReference type="InterPro" id="IPR002403">
    <property type="entry name" value="Cyt_P450_E_grp-IV"/>
</dbReference>
<dbReference type="Gene3D" id="1.10.630.10">
    <property type="entry name" value="Cytochrome P450"/>
    <property type="match status" value="1"/>
</dbReference>
<comment type="similarity">
    <text evidence="1">Belongs to the cytochrome P450 family.</text>
</comment>
<dbReference type="InterPro" id="IPR036396">
    <property type="entry name" value="Cyt_P450_sf"/>
</dbReference>
<evidence type="ECO:0000256" key="1">
    <source>
        <dbReference type="ARBA" id="ARBA00010617"/>
    </source>
</evidence>
<keyword evidence="4" id="KW-0408">Iron</keyword>
<evidence type="ECO:0000256" key="3">
    <source>
        <dbReference type="ARBA" id="ARBA00022723"/>
    </source>
</evidence>
<keyword evidence="6" id="KW-1133">Transmembrane helix</keyword>
<dbReference type="EMBL" id="CALNXI010004227">
    <property type="protein sequence ID" value="CAH3195337.1"/>
    <property type="molecule type" value="Genomic_DNA"/>
</dbReference>